<dbReference type="PROSITE" id="PS50041">
    <property type="entry name" value="C_TYPE_LECTIN_2"/>
    <property type="match status" value="1"/>
</dbReference>
<accession>A0A1W0X0M3</accession>
<dbReference type="InterPro" id="IPR016187">
    <property type="entry name" value="CTDL_fold"/>
</dbReference>
<dbReference type="Proteomes" id="UP000192578">
    <property type="component" value="Unassembled WGS sequence"/>
</dbReference>
<dbReference type="InterPro" id="IPR001304">
    <property type="entry name" value="C-type_lectin-like"/>
</dbReference>
<comment type="caution">
    <text evidence="3">The sequence shown here is derived from an EMBL/GenBank/DDBJ whole genome shotgun (WGS) entry which is preliminary data.</text>
</comment>
<feature type="chain" id="PRO_5012303250" description="C-type lectin domain-containing protein" evidence="1">
    <location>
        <begin position="22"/>
        <end position="420"/>
    </location>
</feature>
<dbReference type="InterPro" id="IPR016186">
    <property type="entry name" value="C-type_lectin-like/link_sf"/>
</dbReference>
<dbReference type="OrthoDB" id="6356110at2759"/>
<evidence type="ECO:0000313" key="4">
    <source>
        <dbReference type="Proteomes" id="UP000192578"/>
    </source>
</evidence>
<feature type="domain" description="C-type lectin" evidence="2">
    <location>
        <begin position="45"/>
        <end position="176"/>
    </location>
</feature>
<evidence type="ECO:0000259" key="2">
    <source>
        <dbReference type="PROSITE" id="PS50041"/>
    </source>
</evidence>
<reference evidence="4" key="1">
    <citation type="submission" date="2017-01" db="EMBL/GenBank/DDBJ databases">
        <title>Comparative genomics of anhydrobiosis in the tardigrade Hypsibius dujardini.</title>
        <authorList>
            <person name="Yoshida Y."/>
            <person name="Koutsovoulos G."/>
            <person name="Laetsch D."/>
            <person name="Stevens L."/>
            <person name="Kumar S."/>
            <person name="Horikawa D."/>
            <person name="Ishino K."/>
            <person name="Komine S."/>
            <person name="Tomita M."/>
            <person name="Blaxter M."/>
            <person name="Arakawa K."/>
        </authorList>
    </citation>
    <scope>NUCLEOTIDE SEQUENCE [LARGE SCALE GENOMIC DNA]</scope>
    <source>
        <strain evidence="4">Z151</strain>
    </source>
</reference>
<dbReference type="Pfam" id="PF00059">
    <property type="entry name" value="Lectin_C"/>
    <property type="match status" value="1"/>
</dbReference>
<sequence length="420" mass="46536">MRLLLLTALLLLIVTPHSLYANEAGKQKEFIGPPNCPPNYYGDRTTTRCFGFPKKDPKDAKTWVEAEKACREQGGLLAILSGNGDGAKVLQYLRSEAIKHGVHGAWVAANDGPTKNNFAWLDDSPVTPSGLLKYHAKYPEEHEGPSCIWLSFEPKQQDIYIRNQHCNKEKHQYICHMPLYLKEEDTYTTQKPHITPAPDKKNMLTPPKVVEPPPLKGKAVSITEIKKTMPENLPGASAILSVSADKLIQARSDVIVDMYGSGLITDEEMEKLVPPELLTANISDASITAVRAELTEIVGDYFQRHRRSNATEIAKYVTSQLLEEGRSIRCIFGVNQQQRQVECLPANGIIDSCAKTITMDGTVARECGLPGLKQLGCHNTMRGVSCFCENDLCNNSNRPLPPSKSLLLTVLISIIFRSLI</sequence>
<dbReference type="AlphaFoldDB" id="A0A1W0X0M3"/>
<dbReference type="Gene3D" id="3.10.100.10">
    <property type="entry name" value="Mannose-Binding Protein A, subunit A"/>
    <property type="match status" value="1"/>
</dbReference>
<dbReference type="CDD" id="cd00037">
    <property type="entry name" value="CLECT"/>
    <property type="match status" value="1"/>
</dbReference>
<keyword evidence="1" id="KW-0732">Signal</keyword>
<evidence type="ECO:0000256" key="1">
    <source>
        <dbReference type="SAM" id="SignalP"/>
    </source>
</evidence>
<protein>
    <recommendedName>
        <fullName evidence="2">C-type lectin domain-containing protein</fullName>
    </recommendedName>
</protein>
<dbReference type="EMBL" id="MTYJ01000026">
    <property type="protein sequence ID" value="OQV20991.1"/>
    <property type="molecule type" value="Genomic_DNA"/>
</dbReference>
<evidence type="ECO:0000313" key="3">
    <source>
        <dbReference type="EMBL" id="OQV20991.1"/>
    </source>
</evidence>
<gene>
    <name evidence="3" type="ORF">BV898_05066</name>
</gene>
<organism evidence="3 4">
    <name type="scientific">Hypsibius exemplaris</name>
    <name type="common">Freshwater tardigrade</name>
    <dbReference type="NCBI Taxonomy" id="2072580"/>
    <lineage>
        <taxon>Eukaryota</taxon>
        <taxon>Metazoa</taxon>
        <taxon>Ecdysozoa</taxon>
        <taxon>Tardigrada</taxon>
        <taxon>Eutardigrada</taxon>
        <taxon>Parachela</taxon>
        <taxon>Hypsibioidea</taxon>
        <taxon>Hypsibiidae</taxon>
        <taxon>Hypsibius</taxon>
    </lineage>
</organism>
<name>A0A1W0X0M3_HYPEX</name>
<proteinExistence type="predicted"/>
<dbReference type="SMART" id="SM00034">
    <property type="entry name" value="CLECT"/>
    <property type="match status" value="1"/>
</dbReference>
<keyword evidence="4" id="KW-1185">Reference proteome</keyword>
<feature type="signal peptide" evidence="1">
    <location>
        <begin position="1"/>
        <end position="21"/>
    </location>
</feature>
<dbReference type="SUPFAM" id="SSF56436">
    <property type="entry name" value="C-type lectin-like"/>
    <property type="match status" value="1"/>
</dbReference>